<feature type="signal peptide" evidence="1">
    <location>
        <begin position="1"/>
        <end position="22"/>
    </location>
</feature>
<organism evidence="3 4">
    <name type="scientific">Flavobacterium stagni</name>
    <dbReference type="NCBI Taxonomy" id="2506421"/>
    <lineage>
        <taxon>Bacteria</taxon>
        <taxon>Pseudomonadati</taxon>
        <taxon>Bacteroidota</taxon>
        <taxon>Flavobacteriia</taxon>
        <taxon>Flavobacteriales</taxon>
        <taxon>Flavobacteriaceae</taxon>
        <taxon>Flavobacterium</taxon>
    </lineage>
</organism>
<feature type="domain" description="DUF4136" evidence="2">
    <location>
        <begin position="23"/>
        <end position="173"/>
    </location>
</feature>
<evidence type="ECO:0000256" key="1">
    <source>
        <dbReference type="SAM" id="SignalP"/>
    </source>
</evidence>
<dbReference type="OrthoDB" id="5432251at2"/>
<keyword evidence="1" id="KW-0732">Signal</keyword>
<evidence type="ECO:0000259" key="2">
    <source>
        <dbReference type="Pfam" id="PF13590"/>
    </source>
</evidence>
<protein>
    <submittedName>
        <fullName evidence="3">DUF4136 domain-containing protein</fullName>
    </submittedName>
</protein>
<dbReference type="AlphaFoldDB" id="A0A4Q1K899"/>
<dbReference type="PROSITE" id="PS51257">
    <property type="entry name" value="PROKAR_LIPOPROTEIN"/>
    <property type="match status" value="1"/>
</dbReference>
<dbReference type="InterPro" id="IPR025411">
    <property type="entry name" value="DUF4136"/>
</dbReference>
<name>A0A4Q1K899_9FLAO</name>
<feature type="chain" id="PRO_5020447532" evidence="1">
    <location>
        <begin position="23"/>
        <end position="177"/>
    </location>
</feature>
<dbReference type="RefSeq" id="WP_129461603.1">
    <property type="nucleotide sequence ID" value="NZ_SBKN01000005.1"/>
</dbReference>
<evidence type="ECO:0000313" key="4">
    <source>
        <dbReference type="Proteomes" id="UP000289857"/>
    </source>
</evidence>
<reference evidence="4" key="1">
    <citation type="submission" date="2019-01" db="EMBL/GenBank/DDBJ databases">
        <title>Cytophagaceae bacterium strain CAR-16.</title>
        <authorList>
            <person name="Chen W.-M."/>
        </authorList>
    </citation>
    <scope>NUCLEOTIDE SEQUENCE [LARGE SCALE GENOMIC DNA]</scope>
    <source>
        <strain evidence="4">WWJ-16</strain>
    </source>
</reference>
<dbReference type="Gene3D" id="3.30.160.670">
    <property type="match status" value="1"/>
</dbReference>
<proteinExistence type="predicted"/>
<sequence length="177" mass="20631">MKKLFLLSAVLTLLLTSCSAVRVNTDYDQNVKFEQYKTYAYQKSVIDKAEISDLDKRRILRSIDETMQTKGFSKSETPDVLVSFFTKEKEQVNVYNNNWGFGWGWGWNPWMWGGGYNSTYRFTEGVLTINIIDAKTKELIWQGVGEGELTKRTEKKDENIKEFVQSILEQYPPQLKK</sequence>
<keyword evidence="4" id="KW-1185">Reference proteome</keyword>
<dbReference type="Proteomes" id="UP000289857">
    <property type="component" value="Unassembled WGS sequence"/>
</dbReference>
<evidence type="ECO:0000313" key="3">
    <source>
        <dbReference type="EMBL" id="RXR22143.1"/>
    </source>
</evidence>
<dbReference type="EMBL" id="SBKN01000005">
    <property type="protein sequence ID" value="RXR22143.1"/>
    <property type="molecule type" value="Genomic_DNA"/>
</dbReference>
<accession>A0A4Q1K899</accession>
<comment type="caution">
    <text evidence="3">The sequence shown here is derived from an EMBL/GenBank/DDBJ whole genome shotgun (WGS) entry which is preliminary data.</text>
</comment>
<gene>
    <name evidence="3" type="ORF">EQG61_09070</name>
</gene>
<dbReference type="Pfam" id="PF13590">
    <property type="entry name" value="DUF4136"/>
    <property type="match status" value="1"/>
</dbReference>